<protein>
    <submittedName>
        <fullName evidence="2">Uncharacterized protein</fullName>
    </submittedName>
</protein>
<organism evidence="2 3">
    <name type="scientific">Ursus americanus</name>
    <name type="common">American black bear</name>
    <name type="synonym">Euarctos americanus</name>
    <dbReference type="NCBI Taxonomy" id="9643"/>
    <lineage>
        <taxon>Eukaryota</taxon>
        <taxon>Metazoa</taxon>
        <taxon>Chordata</taxon>
        <taxon>Craniata</taxon>
        <taxon>Vertebrata</taxon>
        <taxon>Euteleostomi</taxon>
        <taxon>Mammalia</taxon>
        <taxon>Eutheria</taxon>
        <taxon>Laurasiatheria</taxon>
        <taxon>Carnivora</taxon>
        <taxon>Caniformia</taxon>
        <taxon>Ursidae</taxon>
        <taxon>Ursus</taxon>
    </lineage>
</organism>
<keyword evidence="3" id="KW-1185">Reference proteome</keyword>
<feature type="compositionally biased region" description="Polar residues" evidence="1">
    <location>
        <begin position="151"/>
        <end position="172"/>
    </location>
</feature>
<dbReference type="Proteomes" id="UP000291022">
    <property type="component" value="Unassembled WGS sequence"/>
</dbReference>
<sequence length="172" mass="17904">MGLSHFLPLPFLHGDKTLGTQLRTERSSCHRGGAGSGRAGLQARPRSSDPGFPIFPIACDLSFLSPHHPQPFSASLLLCTILMHLGSLPAGVERGCLLLPAHSPPLGKLGGEGGEASGACVGPEYRLRSALGERPAPGRSLSGRLSPEGQLVSSLASQSHDSPSKSRSPWST</sequence>
<dbReference type="AlphaFoldDB" id="A0A452QKI0"/>
<reference evidence="2" key="3">
    <citation type="submission" date="2025-09" db="UniProtKB">
        <authorList>
            <consortium name="Ensembl"/>
        </authorList>
    </citation>
    <scope>IDENTIFICATION</scope>
</reference>
<proteinExistence type="predicted"/>
<evidence type="ECO:0000313" key="3">
    <source>
        <dbReference type="Proteomes" id="UP000291022"/>
    </source>
</evidence>
<evidence type="ECO:0000256" key="1">
    <source>
        <dbReference type="SAM" id="MobiDB-lite"/>
    </source>
</evidence>
<dbReference type="OMA" id="SKGGCHF"/>
<dbReference type="Ensembl" id="ENSUAMT00000006476.1">
    <property type="protein sequence ID" value="ENSUAMP00000005713.1"/>
    <property type="gene ID" value="ENSUAMG00000005060.1"/>
</dbReference>
<feature type="region of interest" description="Disordered" evidence="1">
    <location>
        <begin position="131"/>
        <end position="172"/>
    </location>
</feature>
<reference evidence="3" key="1">
    <citation type="submission" date="2016-06" db="EMBL/GenBank/DDBJ databases">
        <title>De novo assembly and RNA-Seq shows season-dependent expression and editing in black bear kidneys.</title>
        <authorList>
            <person name="Korstanje R."/>
            <person name="Srivastava A."/>
            <person name="Sarsani V.K."/>
            <person name="Sheehan S.M."/>
            <person name="Seger R.L."/>
            <person name="Barter M.E."/>
            <person name="Lindqvist C."/>
            <person name="Brody L.C."/>
            <person name="Mullikin J.C."/>
        </authorList>
    </citation>
    <scope>NUCLEOTIDE SEQUENCE [LARGE SCALE GENOMIC DNA]</scope>
</reference>
<dbReference type="GeneTree" id="ENSGT00910000147108"/>
<reference evidence="2" key="2">
    <citation type="submission" date="2025-08" db="UniProtKB">
        <authorList>
            <consortium name="Ensembl"/>
        </authorList>
    </citation>
    <scope>IDENTIFICATION</scope>
</reference>
<name>A0A452QKI0_URSAM</name>
<accession>A0A452QKI0</accession>
<feature type="region of interest" description="Disordered" evidence="1">
    <location>
        <begin position="26"/>
        <end position="47"/>
    </location>
</feature>
<evidence type="ECO:0000313" key="2">
    <source>
        <dbReference type="Ensembl" id="ENSUAMP00000005713.1"/>
    </source>
</evidence>